<protein>
    <submittedName>
        <fullName evidence="1">Uncharacterized protein</fullName>
    </submittedName>
</protein>
<reference evidence="1" key="3">
    <citation type="submission" date="2025-09" db="UniProtKB">
        <authorList>
            <consortium name="Ensembl"/>
        </authorList>
    </citation>
    <scope>IDENTIFICATION</scope>
</reference>
<sequence>MFLVQAILILSISWTFHTLVNIGWTCRTSYCKKNENIFRPTYFIWTKNSLKKCWVFHSRQKEESLKIFLNSPIFIGHLLQSQVEMNREKAAITRQVTFFAVLRDGEEPEKIFS</sequence>
<name>A0A8U8B9K3_GEOPR</name>
<dbReference type="Proteomes" id="UP000694382">
    <property type="component" value="Chromosome 1"/>
</dbReference>
<evidence type="ECO:0000313" key="1">
    <source>
        <dbReference type="Ensembl" id="ENSCPVP00000026600.1"/>
    </source>
</evidence>
<reference evidence="1" key="2">
    <citation type="submission" date="2025-08" db="UniProtKB">
        <authorList>
            <consortium name="Ensembl"/>
        </authorList>
    </citation>
    <scope>IDENTIFICATION</scope>
</reference>
<proteinExistence type="predicted"/>
<organism evidence="1 2">
    <name type="scientific">Geospiza parvula</name>
    <name type="common">Small tree-finch</name>
    <name type="synonym">Camarhynchus parvulus</name>
    <dbReference type="NCBI Taxonomy" id="87175"/>
    <lineage>
        <taxon>Eukaryota</taxon>
        <taxon>Metazoa</taxon>
        <taxon>Chordata</taxon>
        <taxon>Craniata</taxon>
        <taxon>Vertebrata</taxon>
        <taxon>Euteleostomi</taxon>
        <taxon>Archelosauria</taxon>
        <taxon>Archosauria</taxon>
        <taxon>Dinosauria</taxon>
        <taxon>Saurischia</taxon>
        <taxon>Theropoda</taxon>
        <taxon>Coelurosauria</taxon>
        <taxon>Aves</taxon>
        <taxon>Neognathae</taxon>
        <taxon>Neoaves</taxon>
        <taxon>Telluraves</taxon>
        <taxon>Australaves</taxon>
        <taxon>Passeriformes</taxon>
        <taxon>Thraupidae</taxon>
        <taxon>Camarhynchus</taxon>
    </lineage>
</organism>
<dbReference type="Ensembl" id="ENSCPVT00000027701.1">
    <property type="protein sequence ID" value="ENSCPVP00000026600.1"/>
    <property type="gene ID" value="ENSCPVG00000018148.1"/>
</dbReference>
<reference evidence="1" key="1">
    <citation type="submission" date="2020-02" db="EMBL/GenBank/DDBJ databases">
        <authorList>
            <person name="Enbody D E."/>
            <person name="Pettersson E M."/>
        </authorList>
    </citation>
    <scope>NUCLEOTIDE SEQUENCE [LARGE SCALE GENOMIC DNA]</scope>
</reference>
<keyword evidence="2" id="KW-1185">Reference proteome</keyword>
<dbReference type="AlphaFoldDB" id="A0A8U8B9K3"/>
<evidence type="ECO:0000313" key="2">
    <source>
        <dbReference type="Proteomes" id="UP000694382"/>
    </source>
</evidence>
<accession>A0A8U8B9K3</accession>